<feature type="transmembrane region" description="Helical" evidence="6">
    <location>
        <begin position="72"/>
        <end position="92"/>
    </location>
</feature>
<dbReference type="InterPro" id="IPR001123">
    <property type="entry name" value="LeuE-type"/>
</dbReference>
<feature type="transmembrane region" description="Helical" evidence="6">
    <location>
        <begin position="191"/>
        <end position="207"/>
    </location>
</feature>
<protein>
    <submittedName>
        <fullName evidence="7">Lysine transporter LysE</fullName>
    </submittedName>
</protein>
<dbReference type="Proteomes" id="UP001144313">
    <property type="component" value="Unassembled WGS sequence"/>
</dbReference>
<name>A0A9W6LGD4_9ACTN</name>
<keyword evidence="3 6" id="KW-0812">Transmembrane</keyword>
<dbReference type="AlphaFoldDB" id="A0A9W6LGD4"/>
<sequence>MVEWTAIAGIGLVALGMVLTPGPNMIYLVSRTIAQGRRAGYVSLLGVAAGFGVYLVAATAGLSAVFVLVPALYTALKIAGAAYLLWLAWQALRPGGTSAFAPKELPVDSPRKLFTMGLVTSLLNPKIAILYVSLLPQFIDPAGGPVALQSLVLGLTQIAVGVTFNGLFVFGASGIASFLGRRPLWLKTQRYFMGTVLAGLALHLAFGKGRPAAALP</sequence>
<dbReference type="EMBL" id="BSDT01000001">
    <property type="protein sequence ID" value="GLI41536.1"/>
    <property type="molecule type" value="Genomic_DNA"/>
</dbReference>
<reference evidence="7" key="1">
    <citation type="submission" date="2022-12" db="EMBL/GenBank/DDBJ databases">
        <title>Reference genome sequencing for broad-spectrum identification of bacterial and archaeal isolates by mass spectrometry.</title>
        <authorList>
            <person name="Sekiguchi Y."/>
            <person name="Tourlousse D.M."/>
        </authorList>
    </citation>
    <scope>NUCLEOTIDE SEQUENCE</scope>
    <source>
        <strain evidence="7">LLR39Z86</strain>
    </source>
</reference>
<evidence type="ECO:0000256" key="2">
    <source>
        <dbReference type="ARBA" id="ARBA00022475"/>
    </source>
</evidence>
<evidence type="ECO:0000256" key="1">
    <source>
        <dbReference type="ARBA" id="ARBA00004651"/>
    </source>
</evidence>
<keyword evidence="8" id="KW-1185">Reference proteome</keyword>
<keyword evidence="2" id="KW-1003">Cell membrane</keyword>
<proteinExistence type="predicted"/>
<evidence type="ECO:0000313" key="7">
    <source>
        <dbReference type="EMBL" id="GLI41536.1"/>
    </source>
</evidence>
<dbReference type="GO" id="GO:0015171">
    <property type="term" value="F:amino acid transmembrane transporter activity"/>
    <property type="evidence" value="ECO:0007669"/>
    <property type="project" value="TreeGrafter"/>
</dbReference>
<accession>A0A9W6LGD4</accession>
<feature type="transmembrane region" description="Helical" evidence="6">
    <location>
        <begin position="6"/>
        <end position="29"/>
    </location>
</feature>
<organism evidence="7 8">
    <name type="scientific">Glycomyces algeriensis</name>
    <dbReference type="NCBI Taxonomy" id="256037"/>
    <lineage>
        <taxon>Bacteria</taxon>
        <taxon>Bacillati</taxon>
        <taxon>Actinomycetota</taxon>
        <taxon>Actinomycetes</taxon>
        <taxon>Glycomycetales</taxon>
        <taxon>Glycomycetaceae</taxon>
        <taxon>Glycomyces</taxon>
    </lineage>
</organism>
<dbReference type="PIRSF" id="PIRSF006324">
    <property type="entry name" value="LeuE"/>
    <property type="match status" value="1"/>
</dbReference>
<comment type="caution">
    <text evidence="7">The sequence shown here is derived from an EMBL/GenBank/DDBJ whole genome shotgun (WGS) entry which is preliminary data.</text>
</comment>
<comment type="subcellular location">
    <subcellularLocation>
        <location evidence="1">Cell membrane</location>
        <topology evidence="1">Multi-pass membrane protein</topology>
    </subcellularLocation>
</comment>
<evidence type="ECO:0000256" key="5">
    <source>
        <dbReference type="ARBA" id="ARBA00023136"/>
    </source>
</evidence>
<evidence type="ECO:0000256" key="4">
    <source>
        <dbReference type="ARBA" id="ARBA00022989"/>
    </source>
</evidence>
<keyword evidence="4 6" id="KW-1133">Transmembrane helix</keyword>
<feature type="transmembrane region" description="Helical" evidence="6">
    <location>
        <begin position="113"/>
        <end position="134"/>
    </location>
</feature>
<feature type="transmembrane region" description="Helical" evidence="6">
    <location>
        <begin position="41"/>
        <end position="66"/>
    </location>
</feature>
<evidence type="ECO:0000256" key="3">
    <source>
        <dbReference type="ARBA" id="ARBA00022692"/>
    </source>
</evidence>
<evidence type="ECO:0000313" key="8">
    <source>
        <dbReference type="Proteomes" id="UP001144313"/>
    </source>
</evidence>
<feature type="transmembrane region" description="Helical" evidence="6">
    <location>
        <begin position="154"/>
        <end position="179"/>
    </location>
</feature>
<dbReference type="RefSeq" id="WP_270117851.1">
    <property type="nucleotide sequence ID" value="NZ_BAAAOL010000013.1"/>
</dbReference>
<dbReference type="GO" id="GO:0005886">
    <property type="term" value="C:plasma membrane"/>
    <property type="evidence" value="ECO:0007669"/>
    <property type="project" value="UniProtKB-SubCell"/>
</dbReference>
<dbReference type="Pfam" id="PF01810">
    <property type="entry name" value="LysE"/>
    <property type="match status" value="1"/>
</dbReference>
<keyword evidence="5 6" id="KW-0472">Membrane</keyword>
<dbReference type="PANTHER" id="PTHR30086:SF20">
    <property type="entry name" value="ARGININE EXPORTER PROTEIN ARGO-RELATED"/>
    <property type="match status" value="1"/>
</dbReference>
<dbReference type="PANTHER" id="PTHR30086">
    <property type="entry name" value="ARGININE EXPORTER PROTEIN ARGO"/>
    <property type="match status" value="1"/>
</dbReference>
<gene>
    <name evidence="7" type="ORF">GALLR39Z86_13860</name>
</gene>
<evidence type="ECO:0000256" key="6">
    <source>
        <dbReference type="SAM" id="Phobius"/>
    </source>
</evidence>